<feature type="compositionally biased region" description="Basic residues" evidence="1">
    <location>
        <begin position="194"/>
        <end position="212"/>
    </location>
</feature>
<organism evidence="2 3">
    <name type="scientific">Haematococcus lacustris</name>
    <name type="common">Green alga</name>
    <name type="synonym">Haematococcus pluvialis</name>
    <dbReference type="NCBI Taxonomy" id="44745"/>
    <lineage>
        <taxon>Eukaryota</taxon>
        <taxon>Viridiplantae</taxon>
        <taxon>Chlorophyta</taxon>
        <taxon>core chlorophytes</taxon>
        <taxon>Chlorophyceae</taxon>
        <taxon>CS clade</taxon>
        <taxon>Chlamydomonadales</taxon>
        <taxon>Haematococcaceae</taxon>
        <taxon>Haematococcus</taxon>
    </lineage>
</organism>
<feature type="region of interest" description="Disordered" evidence="1">
    <location>
        <begin position="179"/>
        <end position="294"/>
    </location>
</feature>
<protein>
    <submittedName>
        <fullName evidence="2">Uncharacterized protein</fullName>
    </submittedName>
</protein>
<evidence type="ECO:0000256" key="1">
    <source>
        <dbReference type="SAM" id="MobiDB-lite"/>
    </source>
</evidence>
<gene>
    <name evidence="2" type="ORF">HaLaN_00005</name>
</gene>
<evidence type="ECO:0000313" key="3">
    <source>
        <dbReference type="Proteomes" id="UP000485058"/>
    </source>
</evidence>
<feature type="region of interest" description="Disordered" evidence="1">
    <location>
        <begin position="414"/>
        <end position="532"/>
    </location>
</feature>
<sequence length="553" mass="59201">MYNAYAWNSPRSSISTVLWLRLVQRLQQLREAGVRDPSREQLEEVAKELQVPLSQVHRLVLDLAKRQLSLLGVRRSKLSGLRLPAAALPARQAELSTTLAHLSSAEAALVQAEHRIQELQQAQLNRNASGLAAGSAGYGGRGLADPQQALQQAVLQVQLKEAEVARLKRHVGTVRNALQAASAPCTSNSMRQTSKSRRQQGTKSRRRRRASKARAGLDPRDSSDSSSSSGNSDSSGNTSASGTDQSDFDSGSDLDVLSDGDTDQLLSEGEDGSQSVIRAQKDSATPKRARGHSRRPIHRFSLLDDRALLRAWVMLRIEKGMEYTDQRKKGLPWSIRNSQQPLLDAVVDALYEARTRFVSSPQYKDVASSFATGAGIRRELDQDRDHDNNNGGDTSASEALAVLFKDLVMEAQAARKSAQPSHRAGAAEEAAAPKPSSTSDPAGEPQAGEAGLAVRDNAEAQEVPAEGEVGDEAGYDSAASEALSSDMESEDPGLGEEQAPGPAPRGRAARPAVLEDELGAPGGQQGPALPSLFQVSATRSFGATVKTRMVMAR</sequence>
<name>A0A699YCF5_HAELA</name>
<dbReference type="AlphaFoldDB" id="A0A699YCF5"/>
<accession>A0A699YCF5</accession>
<proteinExistence type="predicted"/>
<reference evidence="2 3" key="1">
    <citation type="submission" date="2020-02" db="EMBL/GenBank/DDBJ databases">
        <title>Draft genome sequence of Haematococcus lacustris strain NIES-144.</title>
        <authorList>
            <person name="Morimoto D."/>
            <person name="Nakagawa S."/>
            <person name="Yoshida T."/>
            <person name="Sawayama S."/>
        </authorList>
    </citation>
    <scope>NUCLEOTIDE SEQUENCE [LARGE SCALE GENOMIC DNA]</scope>
    <source>
        <strain evidence="2 3">NIES-144</strain>
    </source>
</reference>
<keyword evidence="3" id="KW-1185">Reference proteome</keyword>
<feature type="compositionally biased region" description="Acidic residues" evidence="1">
    <location>
        <begin position="246"/>
        <end position="262"/>
    </location>
</feature>
<dbReference type="Proteomes" id="UP000485058">
    <property type="component" value="Unassembled WGS sequence"/>
</dbReference>
<feature type="compositionally biased region" description="Low complexity" evidence="1">
    <location>
        <begin position="224"/>
        <end position="245"/>
    </location>
</feature>
<feature type="compositionally biased region" description="Polar residues" evidence="1">
    <location>
        <begin position="184"/>
        <end position="193"/>
    </location>
</feature>
<comment type="caution">
    <text evidence="2">The sequence shown here is derived from an EMBL/GenBank/DDBJ whole genome shotgun (WGS) entry which is preliminary data.</text>
</comment>
<dbReference type="EMBL" id="BLLF01000001">
    <property type="protein sequence ID" value="GFH05528.1"/>
    <property type="molecule type" value="Genomic_DNA"/>
</dbReference>
<evidence type="ECO:0000313" key="2">
    <source>
        <dbReference type="EMBL" id="GFH05528.1"/>
    </source>
</evidence>